<evidence type="ECO:0000313" key="2">
    <source>
        <dbReference type="EMBL" id="KAF7763610.1"/>
    </source>
</evidence>
<evidence type="ECO:0000313" key="3">
    <source>
        <dbReference type="Proteomes" id="UP000629468"/>
    </source>
</evidence>
<feature type="compositionally biased region" description="Polar residues" evidence="1">
    <location>
        <begin position="72"/>
        <end position="103"/>
    </location>
</feature>
<sequence length="229" mass="24942">MPAGGTRPVKMSRAKGTPCVGETAATFQIYSHLLNKMGLFSRKHKKEKKQTKTSPQPEGKPYEAGEQRYGYNPQSGQQGQHVGQYGSTQRSDQQPQMSRQQPETGYRSGGGYQTGDGGGGYGNPPYRASSTGYNPAPDYGPSSGYEVPRGGYPNNPRGGRKEPQYEKAGYQKPNERVETGRRGDDDYFQGTPGRYPDTPRTGAYDESGGGSSSGYRSRPYEGEGGGYRY</sequence>
<proteinExistence type="predicted"/>
<organism evidence="2 3">
    <name type="scientific">Agaricus bisporus var. burnettii</name>
    <dbReference type="NCBI Taxonomy" id="192524"/>
    <lineage>
        <taxon>Eukaryota</taxon>
        <taxon>Fungi</taxon>
        <taxon>Dikarya</taxon>
        <taxon>Basidiomycota</taxon>
        <taxon>Agaricomycotina</taxon>
        <taxon>Agaricomycetes</taxon>
        <taxon>Agaricomycetidae</taxon>
        <taxon>Agaricales</taxon>
        <taxon>Agaricineae</taxon>
        <taxon>Agaricaceae</taxon>
        <taxon>Agaricus</taxon>
    </lineage>
</organism>
<comment type="caution">
    <text evidence="2">The sequence shown here is derived from an EMBL/GenBank/DDBJ whole genome shotgun (WGS) entry which is preliminary data.</text>
</comment>
<accession>A0A8H7C5P8</accession>
<dbReference type="EMBL" id="JABXXO010000011">
    <property type="protein sequence ID" value="KAF7763610.1"/>
    <property type="molecule type" value="Genomic_DNA"/>
</dbReference>
<evidence type="ECO:0000256" key="1">
    <source>
        <dbReference type="SAM" id="MobiDB-lite"/>
    </source>
</evidence>
<feature type="region of interest" description="Disordered" evidence="1">
    <location>
        <begin position="40"/>
        <end position="229"/>
    </location>
</feature>
<gene>
    <name evidence="2" type="ORF">Agabi119p4_8147</name>
</gene>
<dbReference type="Proteomes" id="UP000629468">
    <property type="component" value="Unassembled WGS sequence"/>
</dbReference>
<feature type="compositionally biased region" description="Gly residues" evidence="1">
    <location>
        <begin position="107"/>
        <end position="122"/>
    </location>
</feature>
<feature type="compositionally biased region" description="Low complexity" evidence="1">
    <location>
        <begin position="148"/>
        <end position="157"/>
    </location>
</feature>
<protein>
    <submittedName>
        <fullName evidence="2">Uncharacterized protein</fullName>
    </submittedName>
</protein>
<feature type="compositionally biased region" description="Basic and acidic residues" evidence="1">
    <location>
        <begin position="173"/>
        <end position="185"/>
    </location>
</feature>
<name>A0A8H7C5P8_AGABI</name>
<dbReference type="AlphaFoldDB" id="A0A8H7C5P8"/>
<feature type="region of interest" description="Disordered" evidence="1">
    <location>
        <begin position="1"/>
        <end position="20"/>
    </location>
</feature>
<reference evidence="2 3" key="1">
    <citation type="journal article" name="Sci. Rep.">
        <title>Telomere-to-telomere assembled and centromere annotated genomes of the two main subspecies of the button mushroom Agaricus bisporus reveal especially polymorphic chromosome ends.</title>
        <authorList>
            <person name="Sonnenberg A.S.M."/>
            <person name="Sedaghat-Telgerd N."/>
            <person name="Lavrijssen B."/>
            <person name="Ohm R.A."/>
            <person name="Hendrickx P.M."/>
            <person name="Scholtmeijer K."/>
            <person name="Baars J.J.P."/>
            <person name="van Peer A."/>
        </authorList>
    </citation>
    <scope>NUCLEOTIDE SEQUENCE [LARGE SCALE GENOMIC DNA]</scope>
    <source>
        <strain evidence="2 3">H119_p4</strain>
    </source>
</reference>
<feature type="compositionally biased region" description="Basic residues" evidence="1">
    <location>
        <begin position="41"/>
        <end position="51"/>
    </location>
</feature>